<proteinExistence type="predicted"/>
<dbReference type="InterPro" id="IPR038740">
    <property type="entry name" value="BioF2-like_GNAT_dom"/>
</dbReference>
<dbReference type="SUPFAM" id="SSF55729">
    <property type="entry name" value="Acyl-CoA N-acyltransferases (Nat)"/>
    <property type="match status" value="1"/>
</dbReference>
<dbReference type="InterPro" id="IPR016181">
    <property type="entry name" value="Acyl_CoA_acyltransferase"/>
</dbReference>
<dbReference type="Pfam" id="PF13480">
    <property type="entry name" value="Acetyltransf_6"/>
    <property type="match status" value="1"/>
</dbReference>
<feature type="domain" description="BioF2-like acetyltransferase" evidence="1">
    <location>
        <begin position="185"/>
        <end position="316"/>
    </location>
</feature>
<dbReference type="Proteomes" id="UP000663570">
    <property type="component" value="Chromosome"/>
</dbReference>
<organism evidence="2 3">
    <name type="scientific">Niveibacterium microcysteis</name>
    <dbReference type="NCBI Taxonomy" id="2811415"/>
    <lineage>
        <taxon>Bacteria</taxon>
        <taxon>Pseudomonadati</taxon>
        <taxon>Pseudomonadota</taxon>
        <taxon>Betaproteobacteria</taxon>
        <taxon>Rhodocyclales</taxon>
        <taxon>Rhodocyclaceae</taxon>
        <taxon>Niveibacterium</taxon>
    </lineage>
</organism>
<evidence type="ECO:0000313" key="2">
    <source>
        <dbReference type="EMBL" id="QSI77017.1"/>
    </source>
</evidence>
<keyword evidence="3" id="KW-1185">Reference proteome</keyword>
<reference evidence="2 3" key="1">
    <citation type="submission" date="2021-02" db="EMBL/GenBank/DDBJ databases">
        <title>Niveibacterium changnyeongensis HC41.</title>
        <authorList>
            <person name="Kang M."/>
        </authorList>
    </citation>
    <scope>NUCLEOTIDE SEQUENCE [LARGE SCALE GENOMIC DNA]</scope>
    <source>
        <strain evidence="2 3">HC41</strain>
    </source>
</reference>
<name>A0ABX7M5J2_9RHOO</name>
<dbReference type="RefSeq" id="WP_206254585.1">
    <property type="nucleotide sequence ID" value="NZ_CP071060.1"/>
</dbReference>
<protein>
    <submittedName>
        <fullName evidence="2">GNAT family N-acetyltransferase</fullName>
    </submittedName>
</protein>
<evidence type="ECO:0000259" key="1">
    <source>
        <dbReference type="Pfam" id="PF13480"/>
    </source>
</evidence>
<evidence type="ECO:0000313" key="3">
    <source>
        <dbReference type="Proteomes" id="UP000663570"/>
    </source>
</evidence>
<accession>A0ABX7M5J2</accession>
<dbReference type="EMBL" id="CP071060">
    <property type="protein sequence ID" value="QSI77017.1"/>
    <property type="molecule type" value="Genomic_DNA"/>
</dbReference>
<gene>
    <name evidence="2" type="ORF">JY500_21655</name>
</gene>
<sequence length="385" mass="41898">MAPSVTFERFAALSSAARTTWQAFADKRDGHEWVYATPAFFDALSDTESPDHLVIASTRDADGEVQGVAALRKKALQIDPHGLAGRLLRKRLSVWGLLGSEPLTQATHSGPESIARLIAALDDAPGNFDALELQSLEVGSPTWQAVFESEAVRSRFFPYLPNGIRNCHQTPLPETVEAYLAQYPRKKRYNLSRQLRQIGENLGGPPEVVPLTTIATLDTLFDAVAQIGGGAGAILSRAEYASLARQGLLLNFIVQAGGSPIAVVLGIPSGSVYRINRVLYAHSLAPYSPGTSTLHLFNEWIIADGRFKVVDFGFGEPGRTYSSSNRIVQRARVMLFRRTLANQIGIALHRGIVTLEKHARALLTYAETAIKKARRKTPTTADNAG</sequence>